<dbReference type="SUPFAM" id="SSF53474">
    <property type="entry name" value="alpha/beta-Hydrolases"/>
    <property type="match status" value="1"/>
</dbReference>
<name>A0A8J3ZSV3_9ACTN</name>
<dbReference type="Gene3D" id="3.40.50.1820">
    <property type="entry name" value="alpha/beta hydrolase"/>
    <property type="match status" value="1"/>
</dbReference>
<comment type="caution">
    <text evidence="3">The sequence shown here is derived from an EMBL/GenBank/DDBJ whole genome shotgun (WGS) entry which is preliminary data.</text>
</comment>
<sequence>MGRYRVLLVVAVGLVLVVGMLWALQRRLVYFPDRDRPAPPPGVGEIALATDDGMRLTAWLVGPSTSDTAVLVAPGNAGNRLDRLPLARDLADTGLAVLLLDYRGYGGNPGDPSETGLAHDARAAWNHLTERFDRIVLYGESLGAAVVTRLATEVPERPHGLVLRSPFASLAAVGRAHYPFLPVKTLLRDRFPVAERVRAVTAPTVVVYGTADAVVPPAQSREVADAAPNLVGVVAVDGADHNDAVLGSGSVVVDAVRRLLPG</sequence>
<evidence type="ECO:0000256" key="1">
    <source>
        <dbReference type="SAM" id="Phobius"/>
    </source>
</evidence>
<keyword evidence="4" id="KW-1185">Reference proteome</keyword>
<feature type="domain" description="Serine aminopeptidase S33" evidence="2">
    <location>
        <begin position="69"/>
        <end position="171"/>
    </location>
</feature>
<dbReference type="InterPro" id="IPR022742">
    <property type="entry name" value="Hydrolase_4"/>
</dbReference>
<feature type="transmembrane region" description="Helical" evidence="1">
    <location>
        <begin position="6"/>
        <end position="24"/>
    </location>
</feature>
<protein>
    <recommendedName>
        <fullName evidence="2">Serine aminopeptidase S33 domain-containing protein</fullName>
    </recommendedName>
</protein>
<accession>A0A8J3ZSV3</accession>
<gene>
    <name evidence="3" type="ORF">Voc01_018070</name>
</gene>
<dbReference type="RefSeq" id="WP_239160064.1">
    <property type="nucleotide sequence ID" value="NZ_BOPH01000021.1"/>
</dbReference>
<evidence type="ECO:0000259" key="2">
    <source>
        <dbReference type="Pfam" id="PF12146"/>
    </source>
</evidence>
<dbReference type="Proteomes" id="UP000635606">
    <property type="component" value="Unassembled WGS sequence"/>
</dbReference>
<dbReference type="PANTHER" id="PTHR12277">
    <property type="entry name" value="ALPHA/BETA HYDROLASE DOMAIN-CONTAINING PROTEIN"/>
    <property type="match status" value="1"/>
</dbReference>
<dbReference type="EMBL" id="BOPH01000021">
    <property type="protein sequence ID" value="GIJ66890.1"/>
    <property type="molecule type" value="Genomic_DNA"/>
</dbReference>
<dbReference type="InterPro" id="IPR029058">
    <property type="entry name" value="AB_hydrolase_fold"/>
</dbReference>
<keyword evidence="1" id="KW-0472">Membrane</keyword>
<keyword evidence="1" id="KW-0812">Transmembrane</keyword>
<reference evidence="3" key="1">
    <citation type="submission" date="2021-01" db="EMBL/GenBank/DDBJ databases">
        <title>Whole genome shotgun sequence of Virgisporangium ochraceum NBRC 16418.</title>
        <authorList>
            <person name="Komaki H."/>
            <person name="Tamura T."/>
        </authorList>
    </citation>
    <scope>NUCLEOTIDE SEQUENCE</scope>
    <source>
        <strain evidence="3">NBRC 16418</strain>
    </source>
</reference>
<dbReference type="PANTHER" id="PTHR12277:SF79">
    <property type="entry name" value="XAA-PRO DIPEPTIDYL-PEPTIDASE-RELATED"/>
    <property type="match status" value="1"/>
</dbReference>
<organism evidence="3 4">
    <name type="scientific">Virgisporangium ochraceum</name>
    <dbReference type="NCBI Taxonomy" id="65505"/>
    <lineage>
        <taxon>Bacteria</taxon>
        <taxon>Bacillati</taxon>
        <taxon>Actinomycetota</taxon>
        <taxon>Actinomycetes</taxon>
        <taxon>Micromonosporales</taxon>
        <taxon>Micromonosporaceae</taxon>
        <taxon>Virgisporangium</taxon>
    </lineage>
</organism>
<evidence type="ECO:0000313" key="3">
    <source>
        <dbReference type="EMBL" id="GIJ66890.1"/>
    </source>
</evidence>
<evidence type="ECO:0000313" key="4">
    <source>
        <dbReference type="Proteomes" id="UP000635606"/>
    </source>
</evidence>
<dbReference type="Pfam" id="PF12146">
    <property type="entry name" value="Hydrolase_4"/>
    <property type="match status" value="1"/>
</dbReference>
<dbReference type="AlphaFoldDB" id="A0A8J3ZSV3"/>
<keyword evidence="1" id="KW-1133">Transmembrane helix</keyword>
<proteinExistence type="predicted"/>